<dbReference type="GO" id="GO:0005524">
    <property type="term" value="F:ATP binding"/>
    <property type="evidence" value="ECO:0007669"/>
    <property type="project" value="UniProtKB-KW"/>
</dbReference>
<sequence length="176" mass="19623">MDMHDIFHLLTAEIKDALRNKKDLSKEINQRKKGFGFFITNNKFSVLSGKELEEYKEKYVKEEVKKEVKEIKGRMASTGFAKGEVKIIRSVSDLTKVNKGDILVASMTTPDFVPAMEKAAAFVTDEGGILCHAAIVSREMEKPCITSTKIATQVLKDGDLVEVDANEGVVKILKKK</sequence>
<dbReference type="InterPro" id="IPR006319">
    <property type="entry name" value="PEP_synth"/>
</dbReference>
<keyword evidence="3" id="KW-0067">ATP-binding</keyword>
<organism evidence="5">
    <name type="scientific">marine sediment metagenome</name>
    <dbReference type="NCBI Taxonomy" id="412755"/>
    <lineage>
        <taxon>unclassified sequences</taxon>
        <taxon>metagenomes</taxon>
        <taxon>ecological metagenomes</taxon>
    </lineage>
</organism>
<comment type="similarity">
    <text evidence="1">Belongs to the PEP-utilizing enzyme family.</text>
</comment>
<accession>X0UH15</accession>
<protein>
    <recommendedName>
        <fullName evidence="4">PEP-utilising enzyme mobile domain-containing protein</fullName>
    </recommendedName>
</protein>
<evidence type="ECO:0000259" key="4">
    <source>
        <dbReference type="Pfam" id="PF00391"/>
    </source>
</evidence>
<reference evidence="5" key="1">
    <citation type="journal article" date="2014" name="Front. Microbiol.">
        <title>High frequency of phylogenetically diverse reductive dehalogenase-homologous genes in deep subseafloor sedimentary metagenomes.</title>
        <authorList>
            <person name="Kawai M."/>
            <person name="Futagami T."/>
            <person name="Toyoda A."/>
            <person name="Takaki Y."/>
            <person name="Nishi S."/>
            <person name="Hori S."/>
            <person name="Arai W."/>
            <person name="Tsubouchi T."/>
            <person name="Morono Y."/>
            <person name="Uchiyama I."/>
            <person name="Ito T."/>
            <person name="Fujiyama A."/>
            <person name="Inagaki F."/>
            <person name="Takami H."/>
        </authorList>
    </citation>
    <scope>NUCLEOTIDE SEQUENCE</scope>
    <source>
        <strain evidence="5">Expedition CK06-06</strain>
    </source>
</reference>
<evidence type="ECO:0000256" key="1">
    <source>
        <dbReference type="ARBA" id="ARBA00007837"/>
    </source>
</evidence>
<dbReference type="InterPro" id="IPR008279">
    <property type="entry name" value="PEP-util_enz_mobile_dom"/>
</dbReference>
<dbReference type="SUPFAM" id="SSF52009">
    <property type="entry name" value="Phosphohistidine domain"/>
    <property type="match status" value="1"/>
</dbReference>
<name>X0UH15_9ZZZZ</name>
<evidence type="ECO:0000256" key="3">
    <source>
        <dbReference type="ARBA" id="ARBA00022840"/>
    </source>
</evidence>
<dbReference type="PANTHER" id="PTHR43030">
    <property type="entry name" value="PHOSPHOENOLPYRUVATE SYNTHASE"/>
    <property type="match status" value="1"/>
</dbReference>
<comment type="caution">
    <text evidence="5">The sequence shown here is derived from an EMBL/GenBank/DDBJ whole genome shotgun (WGS) entry which is preliminary data.</text>
</comment>
<dbReference type="PANTHER" id="PTHR43030:SF1">
    <property type="entry name" value="PHOSPHOENOLPYRUVATE SYNTHASE"/>
    <property type="match status" value="1"/>
</dbReference>
<feature type="domain" description="PEP-utilising enzyme mobile" evidence="4">
    <location>
        <begin position="98"/>
        <end position="168"/>
    </location>
</feature>
<evidence type="ECO:0000256" key="2">
    <source>
        <dbReference type="ARBA" id="ARBA00022741"/>
    </source>
</evidence>
<proteinExistence type="inferred from homology"/>
<dbReference type="InterPro" id="IPR036637">
    <property type="entry name" value="Phosphohistidine_dom_sf"/>
</dbReference>
<dbReference type="Pfam" id="PF00391">
    <property type="entry name" value="PEP-utilizers"/>
    <property type="match status" value="1"/>
</dbReference>
<dbReference type="Gene3D" id="3.50.30.10">
    <property type="entry name" value="Phosphohistidine domain"/>
    <property type="match status" value="1"/>
</dbReference>
<evidence type="ECO:0000313" key="5">
    <source>
        <dbReference type="EMBL" id="GAF99702.1"/>
    </source>
</evidence>
<dbReference type="EMBL" id="BARS01027533">
    <property type="protein sequence ID" value="GAF99702.1"/>
    <property type="molecule type" value="Genomic_DNA"/>
</dbReference>
<gene>
    <name evidence="5" type="ORF">S01H1_43230</name>
</gene>
<dbReference type="AlphaFoldDB" id="X0UH15"/>
<dbReference type="GO" id="GO:0008986">
    <property type="term" value="F:pyruvate, water dikinase activity"/>
    <property type="evidence" value="ECO:0007669"/>
    <property type="project" value="InterPro"/>
</dbReference>
<keyword evidence="2" id="KW-0547">Nucleotide-binding</keyword>